<dbReference type="SUPFAM" id="SSF51905">
    <property type="entry name" value="FAD/NAD(P)-binding domain"/>
    <property type="match status" value="3"/>
</dbReference>
<dbReference type="PANTHER" id="PTHR42877">
    <property type="entry name" value="L-ORNITHINE N(5)-MONOOXYGENASE-RELATED"/>
    <property type="match status" value="1"/>
</dbReference>
<evidence type="ECO:0000313" key="3">
    <source>
        <dbReference type="Proteomes" id="UP001174694"/>
    </source>
</evidence>
<comment type="similarity">
    <text evidence="1">Belongs to the FAD-binding monooxygenase family.</text>
</comment>
<comment type="caution">
    <text evidence="2">The sequence shown here is derived from an EMBL/GenBank/DDBJ whole genome shotgun (WGS) entry which is preliminary data.</text>
</comment>
<dbReference type="Pfam" id="PF13450">
    <property type="entry name" value="NAD_binding_8"/>
    <property type="match status" value="1"/>
</dbReference>
<organism evidence="2 3">
    <name type="scientific">Pleurostoma richardsiae</name>
    <dbReference type="NCBI Taxonomy" id="41990"/>
    <lineage>
        <taxon>Eukaryota</taxon>
        <taxon>Fungi</taxon>
        <taxon>Dikarya</taxon>
        <taxon>Ascomycota</taxon>
        <taxon>Pezizomycotina</taxon>
        <taxon>Sordariomycetes</taxon>
        <taxon>Sordariomycetidae</taxon>
        <taxon>Calosphaeriales</taxon>
        <taxon>Pleurostomataceae</taxon>
        <taxon>Pleurostoma</taxon>
    </lineage>
</organism>
<dbReference type="EMBL" id="JANBVO010000017">
    <property type="protein sequence ID" value="KAJ9144222.1"/>
    <property type="molecule type" value="Genomic_DNA"/>
</dbReference>
<dbReference type="Gene3D" id="3.50.50.60">
    <property type="entry name" value="FAD/NAD(P)-binding domain"/>
    <property type="match status" value="2"/>
</dbReference>
<reference evidence="2" key="1">
    <citation type="submission" date="2022-07" db="EMBL/GenBank/DDBJ databases">
        <title>Fungi with potential for degradation of polypropylene.</title>
        <authorList>
            <person name="Gostincar C."/>
        </authorList>
    </citation>
    <scope>NUCLEOTIDE SEQUENCE</scope>
    <source>
        <strain evidence="2">EXF-13308</strain>
    </source>
</reference>
<dbReference type="PANTHER" id="PTHR42877:SF7">
    <property type="entry name" value="FLAVIN-BINDING MONOOXYGENASE-RELATED"/>
    <property type="match status" value="1"/>
</dbReference>
<proteinExistence type="inferred from homology"/>
<dbReference type="InterPro" id="IPR051209">
    <property type="entry name" value="FAD-bind_Monooxygenase_sf"/>
</dbReference>
<name>A0AA38VPT7_9PEZI</name>
<evidence type="ECO:0000313" key="2">
    <source>
        <dbReference type="EMBL" id="KAJ9144222.1"/>
    </source>
</evidence>
<dbReference type="Proteomes" id="UP001174694">
    <property type="component" value="Unassembled WGS sequence"/>
</dbReference>
<dbReference type="AlphaFoldDB" id="A0AA38VPT7"/>
<evidence type="ECO:0000256" key="1">
    <source>
        <dbReference type="ARBA" id="ARBA00010139"/>
    </source>
</evidence>
<dbReference type="InterPro" id="IPR036188">
    <property type="entry name" value="FAD/NAD-bd_sf"/>
</dbReference>
<accession>A0AA38VPT7</accession>
<sequence length="582" mass="64942">MPTNGDASLTLKETPIENQRPLSVVVVGAGYSGIYTAIRLIQRLKNVEVNVYEQNEGVGGVWWVNRYPGVACDIPSYSYQYSFAPNPYWSSLYAPGSEIRAYLDDVATRFGAKRYIKTCHEVQRCVWDGETKTWDVKVKNLVTGLTFNKTANLLVSARGGLNDISWPKIDGLWDFKGKLMHSAAWDESVDLRNKRVGVIGNGSSAIQIVPKVRALEGVKLWSFARSPTWIAARFGDNAMMKLGLDVHDTQFSREHQERMARHPGQYYKMRKVIETDSNMAYPIVLRGTEMQLAGKEMFERDMKQRLKTRPDLFKVMIPSFAPGCRRLTPGPGYLESLGEDNVTVVNTAIGRITETGVQLASGENIELEALICATGFSTDAPPTFEVVGKGGMTLGQRWRPYMESYISVAVDGFPNFLMVGGPNSGVGVGSLTIVLESAGDYVVKVVRKMQKEDYASIEPKAQRVADFSAIVDEYFKRTVFSDECSSWYRGGRRSGRIVALWPGSTPHCLEALRAPRWEDYDYEPVPNEAGSTSNALRWMGNGWSQTQVDGDPSWYLDEGAVDVPEEGRPEEAAMNRLHPYSH</sequence>
<keyword evidence="3" id="KW-1185">Reference proteome</keyword>
<protein>
    <submittedName>
        <fullName evidence="2">FAD/NAD(P)-binding domain-containing protein</fullName>
    </submittedName>
</protein>
<gene>
    <name evidence="2" type="ORF">NKR23_g6244</name>
</gene>